<dbReference type="Gene3D" id="3.90.79.10">
    <property type="entry name" value="Nucleoside Triphosphate Pyrophosphohydrolase"/>
    <property type="match status" value="1"/>
</dbReference>
<keyword evidence="2" id="KW-1133">Transmembrane helix</keyword>
<gene>
    <name evidence="4" type="ORF">UCRPC4_g00613</name>
</gene>
<keyword evidence="2" id="KW-0812">Transmembrane</keyword>
<reference evidence="4 5" key="2">
    <citation type="submission" date="2015-05" db="EMBL/GenBank/DDBJ databases">
        <authorList>
            <person name="Morales-Cruz A."/>
            <person name="Amrine K.C."/>
            <person name="Cantu D."/>
        </authorList>
    </citation>
    <scope>NUCLEOTIDE SEQUENCE [LARGE SCALE GENOMIC DNA]</scope>
    <source>
        <strain evidence="4">UCRPC4</strain>
    </source>
</reference>
<name>A0A0G2HJB8_PHACM</name>
<dbReference type="GO" id="GO:0010945">
    <property type="term" value="F:coenzyme A diphosphatase activity"/>
    <property type="evidence" value="ECO:0007669"/>
    <property type="project" value="InterPro"/>
</dbReference>
<accession>A0A0G2HJB8</accession>
<evidence type="ECO:0000259" key="3">
    <source>
        <dbReference type="PROSITE" id="PS51462"/>
    </source>
</evidence>
<evidence type="ECO:0000313" key="5">
    <source>
        <dbReference type="Proteomes" id="UP000053317"/>
    </source>
</evidence>
<reference evidence="4 5" key="1">
    <citation type="submission" date="2015-05" db="EMBL/GenBank/DDBJ databases">
        <title>Distinctive expansion of gene families associated with plant cell wall degradation and secondary metabolism in the genomes of grapevine trunk pathogens.</title>
        <authorList>
            <person name="Lawrence D.P."/>
            <person name="Travadon R."/>
            <person name="Rolshausen P.E."/>
            <person name="Baumgartner K."/>
        </authorList>
    </citation>
    <scope>NUCLEOTIDE SEQUENCE [LARGE SCALE GENOMIC DNA]</scope>
    <source>
        <strain evidence="4">UCRPC4</strain>
    </source>
</reference>
<dbReference type="PROSITE" id="PS51462">
    <property type="entry name" value="NUDIX"/>
    <property type="match status" value="1"/>
</dbReference>
<evidence type="ECO:0000256" key="2">
    <source>
        <dbReference type="SAM" id="Phobius"/>
    </source>
</evidence>
<dbReference type="PANTHER" id="PTHR12992">
    <property type="entry name" value="NUDIX HYDROLASE"/>
    <property type="match status" value="1"/>
</dbReference>
<organism evidence="4 5">
    <name type="scientific">Phaeomoniella chlamydospora</name>
    <name type="common">Phaeoacremonium chlamydosporum</name>
    <dbReference type="NCBI Taxonomy" id="158046"/>
    <lineage>
        <taxon>Eukaryota</taxon>
        <taxon>Fungi</taxon>
        <taxon>Dikarya</taxon>
        <taxon>Ascomycota</taxon>
        <taxon>Pezizomycotina</taxon>
        <taxon>Eurotiomycetes</taxon>
        <taxon>Chaetothyriomycetidae</taxon>
        <taxon>Phaeomoniellales</taxon>
        <taxon>Phaeomoniellaceae</taxon>
        <taxon>Phaeomoniella</taxon>
    </lineage>
</organism>
<feature type="domain" description="Nudix hydrolase" evidence="3">
    <location>
        <begin position="37"/>
        <end position="211"/>
    </location>
</feature>
<feature type="transmembrane region" description="Helical" evidence="2">
    <location>
        <begin position="415"/>
        <end position="436"/>
    </location>
</feature>
<dbReference type="SUPFAM" id="SSF55811">
    <property type="entry name" value="Nudix"/>
    <property type="match status" value="1"/>
</dbReference>
<dbReference type="OrthoDB" id="77989at2759"/>
<dbReference type="AlphaFoldDB" id="A0A0G2HJB8"/>
<sequence length="449" mass="49694">MADAFDRFKYLSDKLGKVLFDLKQNPSPHVPNPAGSKKRASVALVIRVRPAHNEVIESLESIPSDKVNLDAFFSQDWVKSGSPEVLFIKRIDRSGDRWSGHVALPGGRRDPEDEDDLGTAVRETWEEVGLKLDSKDCITISNLPERIISTTWGHQVLMVICPYVFLWTSPKSPTLQLQPCEIASAHWIPLATLLSPALRTQQLADFSDRLMHRRGPLVRYLSRSLIGKMSFSAIRLIPNESYYATILTDIVAPPTSRIRSILSWMIPVANAKSLPPAPPPLQLWGLTLGILADFLDQFPPYDAVKLWTYPTFTPPDLQLIIYLSTLSKRQANARTLNDGARTPQSIAQSTVTPTSSTRRGSSGQSNNTAIDNTTAAVAVDQPFAPTSNTVSSSTAKSSTHAVGTLLDGYYDRMKIAIGIFLVWRLGLGIAFSIWVARHVRVGWKVKVSR</sequence>
<evidence type="ECO:0000313" key="4">
    <source>
        <dbReference type="EMBL" id="KKY28445.1"/>
    </source>
</evidence>
<dbReference type="InterPro" id="IPR045121">
    <property type="entry name" value="CoAse"/>
</dbReference>
<dbReference type="EMBL" id="LCWF01000013">
    <property type="protein sequence ID" value="KKY28445.1"/>
    <property type="molecule type" value="Genomic_DNA"/>
</dbReference>
<dbReference type="Pfam" id="PF00293">
    <property type="entry name" value="NUDIX"/>
    <property type="match status" value="1"/>
</dbReference>
<feature type="region of interest" description="Disordered" evidence="1">
    <location>
        <begin position="335"/>
        <end position="368"/>
    </location>
</feature>
<dbReference type="InterPro" id="IPR015797">
    <property type="entry name" value="NUDIX_hydrolase-like_dom_sf"/>
</dbReference>
<keyword evidence="2" id="KW-0472">Membrane</keyword>
<keyword evidence="5" id="KW-1185">Reference proteome</keyword>
<dbReference type="Proteomes" id="UP000053317">
    <property type="component" value="Unassembled WGS sequence"/>
</dbReference>
<dbReference type="InterPro" id="IPR000086">
    <property type="entry name" value="NUDIX_hydrolase_dom"/>
</dbReference>
<dbReference type="CDD" id="cd03426">
    <property type="entry name" value="NUDIX_CoAse_Nudt7"/>
    <property type="match status" value="1"/>
</dbReference>
<feature type="compositionally biased region" description="Low complexity" evidence="1">
    <location>
        <begin position="348"/>
        <end position="365"/>
    </location>
</feature>
<proteinExistence type="predicted"/>
<dbReference type="PANTHER" id="PTHR12992:SF44">
    <property type="entry name" value="NUDIX HYDROLASE DOMAIN-CONTAINING PROTEIN"/>
    <property type="match status" value="1"/>
</dbReference>
<evidence type="ECO:0000256" key="1">
    <source>
        <dbReference type="SAM" id="MobiDB-lite"/>
    </source>
</evidence>
<protein>
    <submittedName>
        <fullName evidence="4">Putative nudix family</fullName>
    </submittedName>
</protein>
<comment type="caution">
    <text evidence="4">The sequence shown here is derived from an EMBL/GenBank/DDBJ whole genome shotgun (WGS) entry which is preliminary data.</text>
</comment>